<keyword evidence="4 7" id="KW-0378">Hydrolase</keyword>
<proteinExistence type="inferred from homology"/>
<sequence>MLPYIPILFLFLLFSTRNVVVGSPVASPAPSASAEQPVYMIFFKEEATQQEKTDYATKLENKVSEDYMEAIMEDDDDIYAIAAVLTEKEIPEWKTSIVEKIESANAQPDEGLLNDKSQIEARDMYYDRMNTIDPRIDYEDMLFLSQPKGLAMDELTDFTYDDTAGAGVTVYIFDSGINLEHEEFTTSPPGIRRGKISVLKTKRSKFGKLLDNPMHDEHRDDHGTCVTDRVVGTLYGSAKSANVKMVPWAWNRGRRWLWGVEREVLAMVLKGLRTIINDIKEERKKPENKDGFFPVLNLSFNYHVDKEKNQKTLQAWHDMIQELIDLDVTILASAGNNGTMSPRVNDYPALFAESFPSMIVVGAVSTRGIPPHFTQGIDDPLVKAFAPGTYGPGRWMRCAAGQGKNSWQDTAGTSLSA</sequence>
<dbReference type="Pfam" id="PF00082">
    <property type="entry name" value="Peptidase_S8"/>
    <property type="match status" value="1"/>
</dbReference>
<dbReference type="OrthoDB" id="4227149at2759"/>
<evidence type="ECO:0000259" key="9">
    <source>
        <dbReference type="Pfam" id="PF00082"/>
    </source>
</evidence>
<evidence type="ECO:0000256" key="3">
    <source>
        <dbReference type="ARBA" id="ARBA00022729"/>
    </source>
</evidence>
<dbReference type="InterPro" id="IPR050131">
    <property type="entry name" value="Peptidase_S8_subtilisin-like"/>
</dbReference>
<evidence type="ECO:0000256" key="5">
    <source>
        <dbReference type="ARBA" id="ARBA00022825"/>
    </source>
</evidence>
<reference evidence="10" key="1">
    <citation type="submission" date="2022-11" db="EMBL/GenBank/DDBJ databases">
        <authorList>
            <person name="Petersen C."/>
        </authorList>
    </citation>
    <scope>NUCLEOTIDE SEQUENCE</scope>
    <source>
        <strain evidence="10">IBT 34128</strain>
    </source>
</reference>
<feature type="signal peptide" evidence="8">
    <location>
        <begin position="1"/>
        <end position="22"/>
    </location>
</feature>
<dbReference type="PANTHER" id="PTHR43806">
    <property type="entry name" value="PEPTIDASE S8"/>
    <property type="match status" value="1"/>
</dbReference>
<organism evidence="10 11">
    <name type="scientific">Penicillium alfredii</name>
    <dbReference type="NCBI Taxonomy" id="1506179"/>
    <lineage>
        <taxon>Eukaryota</taxon>
        <taxon>Fungi</taxon>
        <taxon>Dikarya</taxon>
        <taxon>Ascomycota</taxon>
        <taxon>Pezizomycotina</taxon>
        <taxon>Eurotiomycetes</taxon>
        <taxon>Eurotiomycetidae</taxon>
        <taxon>Eurotiales</taxon>
        <taxon>Aspergillaceae</taxon>
        <taxon>Penicillium</taxon>
    </lineage>
</organism>
<evidence type="ECO:0000256" key="1">
    <source>
        <dbReference type="ARBA" id="ARBA00011073"/>
    </source>
</evidence>
<dbReference type="SUPFAM" id="SSF52743">
    <property type="entry name" value="Subtilisin-like"/>
    <property type="match status" value="1"/>
</dbReference>
<dbReference type="GeneID" id="81394014"/>
<dbReference type="AlphaFoldDB" id="A0A9W9FKW5"/>
<comment type="similarity">
    <text evidence="1 7">Belongs to the peptidase S8 family.</text>
</comment>
<dbReference type="CDD" id="cd00306">
    <property type="entry name" value="Peptidases_S8_S53"/>
    <property type="match status" value="1"/>
</dbReference>
<protein>
    <recommendedName>
        <fullName evidence="9">Peptidase S8/S53 domain-containing protein</fullName>
    </recommendedName>
</protein>
<keyword evidence="2 7" id="KW-0645">Protease</keyword>
<dbReference type="InterPro" id="IPR036852">
    <property type="entry name" value="Peptidase_S8/S53_dom_sf"/>
</dbReference>
<feature type="active site" description="Charge relay system" evidence="7">
    <location>
        <position position="414"/>
    </location>
</feature>
<dbReference type="PROSITE" id="PS51892">
    <property type="entry name" value="SUBTILASE"/>
    <property type="match status" value="1"/>
</dbReference>
<evidence type="ECO:0000256" key="2">
    <source>
        <dbReference type="ARBA" id="ARBA00022670"/>
    </source>
</evidence>
<dbReference type="Gene3D" id="3.40.50.200">
    <property type="entry name" value="Peptidase S8/S53 domain"/>
    <property type="match status" value="1"/>
</dbReference>
<dbReference type="GO" id="GO:0006508">
    <property type="term" value="P:proteolysis"/>
    <property type="evidence" value="ECO:0007669"/>
    <property type="project" value="UniProtKB-KW"/>
</dbReference>
<dbReference type="InterPro" id="IPR000209">
    <property type="entry name" value="Peptidase_S8/S53_dom"/>
</dbReference>
<feature type="domain" description="Peptidase S8/S53" evidence="9">
    <location>
        <begin position="165"/>
        <end position="416"/>
    </location>
</feature>
<feature type="chain" id="PRO_5040732531" description="Peptidase S8/S53 domain-containing protein" evidence="8">
    <location>
        <begin position="23"/>
        <end position="417"/>
    </location>
</feature>
<accession>A0A9W9FKW5</accession>
<keyword evidence="5 7" id="KW-0720">Serine protease</keyword>
<keyword evidence="11" id="KW-1185">Reference proteome</keyword>
<feature type="active site" description="Charge relay system" evidence="7">
    <location>
        <position position="222"/>
    </location>
</feature>
<dbReference type="EMBL" id="JAPMSZ010000005">
    <property type="protein sequence ID" value="KAJ5102042.1"/>
    <property type="molecule type" value="Genomic_DNA"/>
</dbReference>
<keyword evidence="3 8" id="KW-0732">Signal</keyword>
<evidence type="ECO:0000256" key="8">
    <source>
        <dbReference type="SAM" id="SignalP"/>
    </source>
</evidence>
<gene>
    <name evidence="10" type="ORF">NUU61_004264</name>
</gene>
<name>A0A9W9FKW5_9EURO</name>
<dbReference type="PANTHER" id="PTHR43806:SF11">
    <property type="entry name" value="CEREVISIN-RELATED"/>
    <property type="match status" value="1"/>
</dbReference>
<evidence type="ECO:0000256" key="7">
    <source>
        <dbReference type="PROSITE-ProRule" id="PRU01240"/>
    </source>
</evidence>
<keyword evidence="6" id="KW-0865">Zymogen</keyword>
<evidence type="ECO:0000313" key="11">
    <source>
        <dbReference type="Proteomes" id="UP001141434"/>
    </source>
</evidence>
<dbReference type="Proteomes" id="UP001141434">
    <property type="component" value="Unassembled WGS sequence"/>
</dbReference>
<evidence type="ECO:0000256" key="4">
    <source>
        <dbReference type="ARBA" id="ARBA00022801"/>
    </source>
</evidence>
<dbReference type="GO" id="GO:0004252">
    <property type="term" value="F:serine-type endopeptidase activity"/>
    <property type="evidence" value="ECO:0007669"/>
    <property type="project" value="UniProtKB-UniRule"/>
</dbReference>
<comment type="caution">
    <text evidence="10">The sequence shown here is derived from an EMBL/GenBank/DDBJ whole genome shotgun (WGS) entry which is preliminary data.</text>
</comment>
<evidence type="ECO:0000313" key="10">
    <source>
        <dbReference type="EMBL" id="KAJ5102042.1"/>
    </source>
</evidence>
<reference evidence="10" key="2">
    <citation type="journal article" date="2023" name="IMA Fungus">
        <title>Comparative genomic study of the Penicillium genus elucidates a diverse pangenome and 15 lateral gene transfer events.</title>
        <authorList>
            <person name="Petersen C."/>
            <person name="Sorensen T."/>
            <person name="Nielsen M.R."/>
            <person name="Sondergaard T.E."/>
            <person name="Sorensen J.L."/>
            <person name="Fitzpatrick D.A."/>
            <person name="Frisvad J.C."/>
            <person name="Nielsen K.L."/>
        </authorList>
    </citation>
    <scope>NUCLEOTIDE SEQUENCE</scope>
    <source>
        <strain evidence="10">IBT 34128</strain>
    </source>
</reference>
<dbReference type="RefSeq" id="XP_056512873.1">
    <property type="nucleotide sequence ID" value="XM_056654846.1"/>
</dbReference>
<dbReference type="PRINTS" id="PR00723">
    <property type="entry name" value="SUBTILISIN"/>
</dbReference>
<dbReference type="InterPro" id="IPR015500">
    <property type="entry name" value="Peptidase_S8_subtilisin-rel"/>
</dbReference>
<evidence type="ECO:0000256" key="6">
    <source>
        <dbReference type="ARBA" id="ARBA00023145"/>
    </source>
</evidence>
<feature type="active site" description="Charge relay system" evidence="7">
    <location>
        <position position="174"/>
    </location>
</feature>